<feature type="transmembrane region" description="Helical" evidence="1">
    <location>
        <begin position="126"/>
        <end position="145"/>
    </location>
</feature>
<keyword evidence="1" id="KW-1133">Transmembrane helix</keyword>
<protein>
    <submittedName>
        <fullName evidence="2">Uncharacterized protein</fullName>
    </submittedName>
</protein>
<reference evidence="2 3" key="1">
    <citation type="submission" date="2020-07" db="EMBL/GenBank/DDBJ databases">
        <title>Sequencing the genomes of 1000 actinobacteria strains.</title>
        <authorList>
            <person name="Klenk H.-P."/>
        </authorList>
    </citation>
    <scope>NUCLEOTIDE SEQUENCE [LARGE SCALE GENOMIC DNA]</scope>
    <source>
        <strain evidence="2 3">DSM 19970</strain>
    </source>
</reference>
<name>A0A7Y9ZCC7_9MICO</name>
<dbReference type="OrthoDB" id="5149253at2"/>
<gene>
    <name evidence="2" type="ORF">BKA03_002152</name>
</gene>
<evidence type="ECO:0000256" key="1">
    <source>
        <dbReference type="SAM" id="Phobius"/>
    </source>
</evidence>
<feature type="transmembrane region" description="Helical" evidence="1">
    <location>
        <begin position="97"/>
        <end position="114"/>
    </location>
</feature>
<keyword evidence="3" id="KW-1185">Reference proteome</keyword>
<accession>A0A7Y9ZCC7</accession>
<sequence length="192" mass="20570">MTKKTGRDPAAMVEKAVSKLPTTERERYAEEWRHDVAAAPDAAAALQVARAARSMSRRLWWRHAGLALLGQRGRRALVKAWLIVAALLVAMSLLGSLFYLVAACALVLTVLALLDAGVSSRVIRSVEVASVVLGASAFAYLWWAWGVAFDAADNFQPVPPAADHGALAGIILLACIVAFVAALATSLIRRKR</sequence>
<comment type="caution">
    <text evidence="2">The sequence shown here is derived from an EMBL/GenBank/DDBJ whole genome shotgun (WGS) entry which is preliminary data.</text>
</comment>
<keyword evidence="1" id="KW-0812">Transmembrane</keyword>
<evidence type="ECO:0000313" key="3">
    <source>
        <dbReference type="Proteomes" id="UP000547973"/>
    </source>
</evidence>
<dbReference type="Proteomes" id="UP000547973">
    <property type="component" value="Unassembled WGS sequence"/>
</dbReference>
<dbReference type="EMBL" id="JACBZO010000001">
    <property type="protein sequence ID" value="NYI42033.1"/>
    <property type="molecule type" value="Genomic_DNA"/>
</dbReference>
<feature type="transmembrane region" description="Helical" evidence="1">
    <location>
        <begin position="76"/>
        <end position="91"/>
    </location>
</feature>
<dbReference type="RefSeq" id="WP_062075968.1">
    <property type="nucleotide sequence ID" value="NZ_BBRC01000015.1"/>
</dbReference>
<feature type="transmembrane region" description="Helical" evidence="1">
    <location>
        <begin position="165"/>
        <end position="188"/>
    </location>
</feature>
<organism evidence="2 3">
    <name type="scientific">Demequina lutea</name>
    <dbReference type="NCBI Taxonomy" id="431489"/>
    <lineage>
        <taxon>Bacteria</taxon>
        <taxon>Bacillati</taxon>
        <taxon>Actinomycetota</taxon>
        <taxon>Actinomycetes</taxon>
        <taxon>Micrococcales</taxon>
        <taxon>Demequinaceae</taxon>
        <taxon>Demequina</taxon>
    </lineage>
</organism>
<proteinExistence type="predicted"/>
<evidence type="ECO:0000313" key="2">
    <source>
        <dbReference type="EMBL" id="NYI42033.1"/>
    </source>
</evidence>
<dbReference type="AlphaFoldDB" id="A0A7Y9ZCC7"/>
<keyword evidence="1" id="KW-0472">Membrane</keyword>